<organism evidence="1 2">
    <name type="scientific">Karstenula rhodostoma CBS 690.94</name>
    <dbReference type="NCBI Taxonomy" id="1392251"/>
    <lineage>
        <taxon>Eukaryota</taxon>
        <taxon>Fungi</taxon>
        <taxon>Dikarya</taxon>
        <taxon>Ascomycota</taxon>
        <taxon>Pezizomycotina</taxon>
        <taxon>Dothideomycetes</taxon>
        <taxon>Pleosporomycetidae</taxon>
        <taxon>Pleosporales</taxon>
        <taxon>Massarineae</taxon>
        <taxon>Didymosphaeriaceae</taxon>
        <taxon>Karstenula</taxon>
    </lineage>
</organism>
<comment type="caution">
    <text evidence="1">The sequence shown here is derived from an EMBL/GenBank/DDBJ whole genome shotgun (WGS) entry which is preliminary data.</text>
</comment>
<evidence type="ECO:0000313" key="1">
    <source>
        <dbReference type="EMBL" id="KAF2449834.1"/>
    </source>
</evidence>
<sequence>MSLEFSDAQKQALAGYGKPFPANADVRRWAFQDRMDLLFSYDLITIFLEAEASWGPVCSEICVVPKYTLAAVSPIFAEHLLQKPELESFVFDVGHMDKALQEEHRKALNSLNTWLLNLATHTISDLKAPTFYSEISLRHIARQLGMRFYLTDRSHELVCGAQTHTLQPWQITELLYASSVDIDATFPIVMENDPLLGYLARKTVATADLLWGDERNEAYNWLRRKENKALESAMQRLQEGR</sequence>
<dbReference type="OrthoDB" id="3772546at2759"/>
<keyword evidence="2" id="KW-1185">Reference proteome</keyword>
<accession>A0A9P4PVU3</accession>
<protein>
    <submittedName>
        <fullName evidence="1">Uncharacterized protein</fullName>
    </submittedName>
</protein>
<reference evidence="1" key="1">
    <citation type="journal article" date="2020" name="Stud. Mycol.">
        <title>101 Dothideomycetes genomes: a test case for predicting lifestyles and emergence of pathogens.</title>
        <authorList>
            <person name="Haridas S."/>
            <person name="Albert R."/>
            <person name="Binder M."/>
            <person name="Bloem J."/>
            <person name="Labutti K."/>
            <person name="Salamov A."/>
            <person name="Andreopoulos B."/>
            <person name="Baker S."/>
            <person name="Barry K."/>
            <person name="Bills G."/>
            <person name="Bluhm B."/>
            <person name="Cannon C."/>
            <person name="Castanera R."/>
            <person name="Culley D."/>
            <person name="Daum C."/>
            <person name="Ezra D."/>
            <person name="Gonzalez J."/>
            <person name="Henrissat B."/>
            <person name="Kuo A."/>
            <person name="Liang C."/>
            <person name="Lipzen A."/>
            <person name="Lutzoni F."/>
            <person name="Magnuson J."/>
            <person name="Mondo S."/>
            <person name="Nolan M."/>
            <person name="Ohm R."/>
            <person name="Pangilinan J."/>
            <person name="Park H.-J."/>
            <person name="Ramirez L."/>
            <person name="Alfaro M."/>
            <person name="Sun H."/>
            <person name="Tritt A."/>
            <person name="Yoshinaga Y."/>
            <person name="Zwiers L.-H."/>
            <person name="Turgeon B."/>
            <person name="Goodwin S."/>
            <person name="Spatafora J."/>
            <person name="Crous P."/>
            <person name="Grigoriev I."/>
        </authorList>
    </citation>
    <scope>NUCLEOTIDE SEQUENCE</scope>
    <source>
        <strain evidence="1">CBS 690.94</strain>
    </source>
</reference>
<dbReference type="AlphaFoldDB" id="A0A9P4PVU3"/>
<dbReference type="EMBL" id="MU001494">
    <property type="protein sequence ID" value="KAF2449834.1"/>
    <property type="molecule type" value="Genomic_DNA"/>
</dbReference>
<gene>
    <name evidence="1" type="ORF">P171DRAFT_440283</name>
</gene>
<name>A0A9P4PVU3_9PLEO</name>
<evidence type="ECO:0000313" key="2">
    <source>
        <dbReference type="Proteomes" id="UP000799764"/>
    </source>
</evidence>
<proteinExistence type="predicted"/>
<dbReference type="Proteomes" id="UP000799764">
    <property type="component" value="Unassembled WGS sequence"/>
</dbReference>